<name>A0A1F7TLD8_9BACT</name>
<organism evidence="1 2">
    <name type="scientific">Candidatus Uhrbacteria bacterium RIFCSPHIGHO2_01_FULL_63_20</name>
    <dbReference type="NCBI Taxonomy" id="1802385"/>
    <lineage>
        <taxon>Bacteria</taxon>
        <taxon>Candidatus Uhriibacteriota</taxon>
    </lineage>
</organism>
<comment type="caution">
    <text evidence="1">The sequence shown here is derived from an EMBL/GenBank/DDBJ whole genome shotgun (WGS) entry which is preliminary data.</text>
</comment>
<evidence type="ECO:0000313" key="1">
    <source>
        <dbReference type="EMBL" id="OGL66782.1"/>
    </source>
</evidence>
<reference evidence="1 2" key="1">
    <citation type="journal article" date="2016" name="Nat. Commun.">
        <title>Thousands of microbial genomes shed light on interconnected biogeochemical processes in an aquifer system.</title>
        <authorList>
            <person name="Anantharaman K."/>
            <person name="Brown C.T."/>
            <person name="Hug L.A."/>
            <person name="Sharon I."/>
            <person name="Castelle C.J."/>
            <person name="Probst A.J."/>
            <person name="Thomas B.C."/>
            <person name="Singh A."/>
            <person name="Wilkins M.J."/>
            <person name="Karaoz U."/>
            <person name="Brodie E.L."/>
            <person name="Williams K.H."/>
            <person name="Hubbard S.S."/>
            <person name="Banfield J.F."/>
        </authorList>
    </citation>
    <scope>NUCLEOTIDE SEQUENCE [LARGE SCALE GENOMIC DNA]</scope>
</reference>
<gene>
    <name evidence="1" type="ORF">A2856_03385</name>
</gene>
<dbReference type="PROSITE" id="PS51257">
    <property type="entry name" value="PROKAR_LIPOPROTEIN"/>
    <property type="match status" value="1"/>
</dbReference>
<accession>A0A1F7TLD8</accession>
<dbReference type="AlphaFoldDB" id="A0A1F7TLD8"/>
<dbReference type="STRING" id="1802385.A2856_03385"/>
<evidence type="ECO:0000313" key="2">
    <source>
        <dbReference type="Proteomes" id="UP000177885"/>
    </source>
</evidence>
<dbReference type="Proteomes" id="UP000177885">
    <property type="component" value="Unassembled WGS sequence"/>
</dbReference>
<protein>
    <submittedName>
        <fullName evidence="1">Uncharacterized protein</fullName>
    </submittedName>
</protein>
<sequence length="442" mass="47449">MNKSIAFVSVLLTISCAGRAPEGSNGTVILQCPDVVEAPQPDVTVTCPEQDDTALVSCLGDLDEALDLCEVDDVEPEPAAEHVLTVTFTTAFHAAEPFEVLPGASEVILGTILLRSMDESPIVIDEQRLTLLVADNVGLNYQPGISGDVRVDESVDACRLVRWPGVTSYSDEIAPQGDGTLRFWEDLTVVGEDALALDVVCDFAPVLPHNNDADGFAVDILSAADVTAHAPDGVAVRVDLTARNGDSPTVAALIVPDCYTFYNEYGNMRVLTSALFAEITSPSEESASAVDQSEMIRVRFTASMCGDVHLLGLYDLNVRATDREGSGWRDGLRDTDGNGIAARFRVVDHLDQSVALGRPFLGGPPDQQTTEFGVGFYNNSVFIPAGTSRELSFRMDATGASANLDDNAQLWTRMQAHFCTNGQCVNTSLTYGMPQFGPRNIY</sequence>
<dbReference type="EMBL" id="MGDT01000006">
    <property type="protein sequence ID" value="OGL66782.1"/>
    <property type="molecule type" value="Genomic_DNA"/>
</dbReference>
<proteinExistence type="predicted"/>